<sequence>MKLDSEEMAGLQNALSETRSGSSRRRGVTRRRGVRFRPEGTLATQALETRVLLSALPVVSYRIMPDGFYDSRLHEKMDQLYGPGVWQEAIASAARTWSEVGVVELVERSQAGGTAFSVMIMEGGTFSSNSPGLAVRNQPGIGQVYLNVEAIARGNVDLQTLMLHEFGHVLGLEHINDGTSVMAPSYNGVNRVLSSADQAALRAIWPRPVLVTSVLNLDTTAPEVGRTVTLTTQIRNPASVGANPVQLRFALPGNVRLAGPGNSNAWVDQATGEVVVDLGRIPPMMTTARIVQIPLVAERAGVGQIRLTIPGNDPRVNAGTGNATATINVLGPVAPPVTSPPAPISSTPSIPSPTPAPPNAATPPTTPTTPPTTPTTPRPARLAVLPRRNLPHRAHPALHRLQGNPVQTRATLPVWLRGTPRRDVSPSTVGFVWSR</sequence>
<keyword evidence="4" id="KW-0862">Zinc</keyword>
<dbReference type="Gene3D" id="3.40.390.10">
    <property type="entry name" value="Collagenase (Catalytic Domain)"/>
    <property type="match status" value="1"/>
</dbReference>
<dbReference type="STRING" id="575540.Isop_2510"/>
<keyword evidence="8" id="KW-1185">Reference proteome</keyword>
<dbReference type="GO" id="GO:0031012">
    <property type="term" value="C:extracellular matrix"/>
    <property type="evidence" value="ECO:0007669"/>
    <property type="project" value="InterPro"/>
</dbReference>
<gene>
    <name evidence="7" type="ordered locus">Isop_2510</name>
</gene>
<reference key="1">
    <citation type="submission" date="2010-11" db="EMBL/GenBank/DDBJ databases">
        <title>The complete sequence of chromosome of Isophaera pallida ATCC 43644.</title>
        <authorList>
            <consortium name="US DOE Joint Genome Institute (JGI-PGF)"/>
            <person name="Lucas S."/>
            <person name="Copeland A."/>
            <person name="Lapidus A."/>
            <person name="Bruce D."/>
            <person name="Goodwin L."/>
            <person name="Pitluck S."/>
            <person name="Kyrpides N."/>
            <person name="Mavromatis K."/>
            <person name="Pagani I."/>
            <person name="Ivanova N."/>
            <person name="Saunders E."/>
            <person name="Brettin T."/>
            <person name="Detter J.C."/>
            <person name="Han C."/>
            <person name="Tapia R."/>
            <person name="Land M."/>
            <person name="Hauser L."/>
            <person name="Markowitz V."/>
            <person name="Cheng J.-F."/>
            <person name="Hugenholtz P."/>
            <person name="Woyke T."/>
            <person name="Wu D."/>
            <person name="Eisen J.A."/>
        </authorList>
    </citation>
    <scope>NUCLEOTIDE SEQUENCE</scope>
    <source>
        <strain>ATCC 43644</strain>
    </source>
</reference>
<dbReference type="EMBL" id="CP002353">
    <property type="protein sequence ID" value="ADV63082.1"/>
    <property type="molecule type" value="Genomic_DNA"/>
</dbReference>
<proteinExistence type="predicted"/>
<organism evidence="7 8">
    <name type="scientific">Isosphaera pallida (strain ATCC 43644 / DSM 9630 / IS1B)</name>
    <dbReference type="NCBI Taxonomy" id="575540"/>
    <lineage>
        <taxon>Bacteria</taxon>
        <taxon>Pseudomonadati</taxon>
        <taxon>Planctomycetota</taxon>
        <taxon>Planctomycetia</taxon>
        <taxon>Isosphaerales</taxon>
        <taxon>Isosphaeraceae</taxon>
        <taxon>Isosphaera</taxon>
    </lineage>
</organism>
<dbReference type="InterPro" id="IPR024079">
    <property type="entry name" value="MetalloPept_cat_dom_sf"/>
</dbReference>
<dbReference type="PRINTS" id="PR00138">
    <property type="entry name" value="MATRIXIN"/>
</dbReference>
<feature type="compositionally biased region" description="Basic residues" evidence="5">
    <location>
        <begin position="22"/>
        <end position="35"/>
    </location>
</feature>
<evidence type="ECO:0000313" key="7">
    <source>
        <dbReference type="EMBL" id="ADV63082.1"/>
    </source>
</evidence>
<dbReference type="RefSeq" id="WP_013565370.1">
    <property type="nucleotide sequence ID" value="NC_014962.1"/>
</dbReference>
<dbReference type="GO" id="GO:0004222">
    <property type="term" value="F:metalloendopeptidase activity"/>
    <property type="evidence" value="ECO:0007669"/>
    <property type="project" value="InterPro"/>
</dbReference>
<keyword evidence="3" id="KW-0378">Hydrolase</keyword>
<dbReference type="SUPFAM" id="SSF55486">
    <property type="entry name" value="Metalloproteases ('zincins'), catalytic domain"/>
    <property type="match status" value="1"/>
</dbReference>
<feature type="region of interest" description="Disordered" evidence="5">
    <location>
        <begin position="337"/>
        <end position="380"/>
    </location>
</feature>
<dbReference type="KEGG" id="ipa:Isop_2510"/>
<dbReference type="SMART" id="SM00235">
    <property type="entry name" value="ZnMc"/>
    <property type="match status" value="1"/>
</dbReference>
<dbReference type="AlphaFoldDB" id="E8QY87"/>
<dbReference type="InterPro" id="IPR006026">
    <property type="entry name" value="Peptidase_Metallo"/>
</dbReference>
<evidence type="ECO:0000256" key="1">
    <source>
        <dbReference type="ARBA" id="ARBA00022670"/>
    </source>
</evidence>
<evidence type="ECO:0000256" key="5">
    <source>
        <dbReference type="SAM" id="MobiDB-lite"/>
    </source>
</evidence>
<feature type="domain" description="Peptidase metallopeptidase" evidence="6">
    <location>
        <begin position="65"/>
        <end position="207"/>
    </location>
</feature>
<evidence type="ECO:0000256" key="4">
    <source>
        <dbReference type="ARBA" id="ARBA00022833"/>
    </source>
</evidence>
<keyword evidence="1" id="KW-0645">Protease</keyword>
<keyword evidence="2" id="KW-0479">Metal-binding</keyword>
<dbReference type="eggNOG" id="COG5549">
    <property type="taxonomic scope" value="Bacteria"/>
</dbReference>
<dbReference type="InterPro" id="IPR001818">
    <property type="entry name" value="Pept_M10_metallopeptidase"/>
</dbReference>
<dbReference type="InterPro" id="IPR021190">
    <property type="entry name" value="Pept_M10A"/>
</dbReference>
<name>E8QY87_ISOPI</name>
<accession>E8QY87</accession>
<feature type="compositionally biased region" description="Pro residues" evidence="5">
    <location>
        <begin position="350"/>
        <end position="377"/>
    </location>
</feature>
<evidence type="ECO:0000256" key="2">
    <source>
        <dbReference type="ARBA" id="ARBA00022723"/>
    </source>
</evidence>
<evidence type="ECO:0000259" key="6">
    <source>
        <dbReference type="SMART" id="SM00235"/>
    </source>
</evidence>
<dbReference type="GO" id="GO:0008270">
    <property type="term" value="F:zinc ion binding"/>
    <property type="evidence" value="ECO:0007669"/>
    <property type="project" value="InterPro"/>
</dbReference>
<dbReference type="HOGENOM" id="CLU_629736_0_0_0"/>
<evidence type="ECO:0000256" key="3">
    <source>
        <dbReference type="ARBA" id="ARBA00022801"/>
    </source>
</evidence>
<feature type="region of interest" description="Disordered" evidence="5">
    <location>
        <begin position="1"/>
        <end position="35"/>
    </location>
</feature>
<dbReference type="Pfam" id="PF00413">
    <property type="entry name" value="Peptidase_M10"/>
    <property type="match status" value="1"/>
</dbReference>
<evidence type="ECO:0000313" key="8">
    <source>
        <dbReference type="Proteomes" id="UP000008631"/>
    </source>
</evidence>
<dbReference type="OrthoDB" id="289794at2"/>
<protein>
    <submittedName>
        <fullName evidence="7">Peptidase M10A and M12B matrixin and adamalysin</fullName>
    </submittedName>
</protein>
<dbReference type="Proteomes" id="UP000008631">
    <property type="component" value="Chromosome"/>
</dbReference>
<reference evidence="7 8" key="2">
    <citation type="journal article" date="2011" name="Stand. Genomic Sci.">
        <title>Complete genome sequence of Isosphaera pallida type strain (IS1B).</title>
        <authorList>
            <consortium name="US DOE Joint Genome Institute (JGI-PGF)"/>
            <person name="Goker M."/>
            <person name="Cleland D."/>
            <person name="Saunders E."/>
            <person name="Lapidus A."/>
            <person name="Nolan M."/>
            <person name="Lucas S."/>
            <person name="Hammon N."/>
            <person name="Deshpande S."/>
            <person name="Cheng J.F."/>
            <person name="Tapia R."/>
            <person name="Han C."/>
            <person name="Goodwin L."/>
            <person name="Pitluck S."/>
            <person name="Liolios K."/>
            <person name="Pagani I."/>
            <person name="Ivanova N."/>
            <person name="Mavromatis K."/>
            <person name="Pati A."/>
            <person name="Chen A."/>
            <person name="Palaniappan K."/>
            <person name="Land M."/>
            <person name="Hauser L."/>
            <person name="Chang Y.J."/>
            <person name="Jeffries C.D."/>
            <person name="Detter J.C."/>
            <person name="Beck B."/>
            <person name="Woyke T."/>
            <person name="Bristow J."/>
            <person name="Eisen J.A."/>
            <person name="Markowitz V."/>
            <person name="Hugenholtz P."/>
            <person name="Kyrpides N.C."/>
            <person name="Klenk H.P."/>
        </authorList>
    </citation>
    <scope>NUCLEOTIDE SEQUENCE [LARGE SCALE GENOMIC DNA]</scope>
    <source>
        <strain evidence="8">ATCC 43644 / DSM 9630 / IS1B</strain>
    </source>
</reference>
<dbReference type="GO" id="GO:0006508">
    <property type="term" value="P:proteolysis"/>
    <property type="evidence" value="ECO:0007669"/>
    <property type="project" value="UniProtKB-KW"/>
</dbReference>
<dbReference type="InParanoid" id="E8QY87"/>